<comment type="caution">
    <text evidence="1">The sequence shown here is derived from an EMBL/GenBank/DDBJ whole genome shotgun (WGS) entry which is preliminary data.</text>
</comment>
<evidence type="ECO:0000313" key="1">
    <source>
        <dbReference type="EMBL" id="PZO72259.1"/>
    </source>
</evidence>
<protein>
    <submittedName>
        <fullName evidence="1">Uncharacterized protein</fullName>
    </submittedName>
</protein>
<accession>A0A2W4YXM6</accession>
<sequence length="64" mass="6772">MARFSVDAQDALRKALRADMNVALDALAGASDLRSMGRAQALYLTTKELLAAVTPPGDRQGTLP</sequence>
<dbReference type="AlphaFoldDB" id="A0A2W4YXM6"/>
<dbReference type="Proteomes" id="UP000249555">
    <property type="component" value="Unassembled WGS sequence"/>
</dbReference>
<proteinExistence type="predicted"/>
<organism evidence="1 2">
    <name type="scientific">Sphingomonas taxi</name>
    <dbReference type="NCBI Taxonomy" id="1549858"/>
    <lineage>
        <taxon>Bacteria</taxon>
        <taxon>Pseudomonadati</taxon>
        <taxon>Pseudomonadota</taxon>
        <taxon>Alphaproteobacteria</taxon>
        <taxon>Sphingomonadales</taxon>
        <taxon>Sphingomonadaceae</taxon>
        <taxon>Sphingomonas</taxon>
    </lineage>
</organism>
<evidence type="ECO:0000313" key="2">
    <source>
        <dbReference type="Proteomes" id="UP000249555"/>
    </source>
</evidence>
<name>A0A2W4YXM6_9SPHN</name>
<gene>
    <name evidence="1" type="ORF">DI640_12855</name>
</gene>
<reference evidence="1 2" key="1">
    <citation type="submission" date="2017-08" db="EMBL/GenBank/DDBJ databases">
        <title>Infants hospitalized years apart are colonized by the same room-sourced microbial strains.</title>
        <authorList>
            <person name="Brooks B."/>
            <person name="Olm M.R."/>
            <person name="Firek B.A."/>
            <person name="Baker R."/>
            <person name="Thomas B.C."/>
            <person name="Morowitz M.J."/>
            <person name="Banfield J.F."/>
        </authorList>
    </citation>
    <scope>NUCLEOTIDE SEQUENCE [LARGE SCALE GENOMIC DNA]</scope>
    <source>
        <strain evidence="1">S2_018_000_R3_119</strain>
    </source>
</reference>
<dbReference type="EMBL" id="QFMX01000013">
    <property type="protein sequence ID" value="PZO72259.1"/>
    <property type="molecule type" value="Genomic_DNA"/>
</dbReference>